<evidence type="ECO:0000259" key="1">
    <source>
        <dbReference type="Pfam" id="PF08385"/>
    </source>
</evidence>
<reference evidence="2" key="1">
    <citation type="submission" date="2018-11" db="EMBL/GenBank/DDBJ databases">
        <authorList>
            <consortium name="Pathogen Informatics"/>
        </authorList>
    </citation>
    <scope>NUCLEOTIDE SEQUENCE</scope>
</reference>
<dbReference type="Pfam" id="PF08385">
    <property type="entry name" value="DHC_N1"/>
    <property type="match status" value="1"/>
</dbReference>
<name>A0A3S5CQE9_9PLAT</name>
<evidence type="ECO:0000313" key="2">
    <source>
        <dbReference type="EMBL" id="VEL39721.1"/>
    </source>
</evidence>
<evidence type="ECO:0000313" key="3">
    <source>
        <dbReference type="Proteomes" id="UP000784294"/>
    </source>
</evidence>
<feature type="domain" description="Dynein heavy chain tail" evidence="1">
    <location>
        <begin position="4"/>
        <end position="69"/>
    </location>
</feature>
<dbReference type="InterPro" id="IPR013594">
    <property type="entry name" value="Dynein_heavy_tail"/>
</dbReference>
<dbReference type="AlphaFoldDB" id="A0A3S5CQE9"/>
<sequence>MNGLKASILVFSSEPSPFGRPHVNMDPEVIGLLREIDCLHKLQCPIQPIAIELWLKADYLKDYYEQLKVSSLAGLN</sequence>
<proteinExistence type="predicted"/>
<protein>
    <recommendedName>
        <fullName evidence="1">Dynein heavy chain tail domain-containing protein</fullName>
    </recommendedName>
</protein>
<dbReference type="OrthoDB" id="286107at2759"/>
<dbReference type="EMBL" id="CAAALY010262304">
    <property type="protein sequence ID" value="VEL39721.1"/>
    <property type="molecule type" value="Genomic_DNA"/>
</dbReference>
<comment type="caution">
    <text evidence="2">The sequence shown here is derived from an EMBL/GenBank/DDBJ whole genome shotgun (WGS) entry which is preliminary data.</text>
</comment>
<accession>A0A3S5CQE9</accession>
<organism evidence="2 3">
    <name type="scientific">Protopolystoma xenopodis</name>
    <dbReference type="NCBI Taxonomy" id="117903"/>
    <lineage>
        <taxon>Eukaryota</taxon>
        <taxon>Metazoa</taxon>
        <taxon>Spiralia</taxon>
        <taxon>Lophotrochozoa</taxon>
        <taxon>Platyhelminthes</taxon>
        <taxon>Monogenea</taxon>
        <taxon>Polyopisthocotylea</taxon>
        <taxon>Polystomatidea</taxon>
        <taxon>Polystomatidae</taxon>
        <taxon>Protopolystoma</taxon>
    </lineage>
</organism>
<keyword evidence="3" id="KW-1185">Reference proteome</keyword>
<dbReference type="Proteomes" id="UP000784294">
    <property type="component" value="Unassembled WGS sequence"/>
</dbReference>
<gene>
    <name evidence="2" type="ORF">PXEA_LOCUS33161</name>
</gene>